<feature type="transmembrane region" description="Helical" evidence="7">
    <location>
        <begin position="165"/>
        <end position="187"/>
    </location>
</feature>
<dbReference type="GO" id="GO:0055085">
    <property type="term" value="P:transmembrane transport"/>
    <property type="evidence" value="ECO:0007669"/>
    <property type="project" value="InterPro"/>
</dbReference>
<dbReference type="PROSITE" id="PS50928">
    <property type="entry name" value="ABC_TM1"/>
    <property type="match status" value="1"/>
</dbReference>
<feature type="transmembrane region" description="Helical" evidence="7">
    <location>
        <begin position="86"/>
        <end position="105"/>
    </location>
</feature>
<dbReference type="RefSeq" id="WP_094013218.1">
    <property type="nucleotide sequence ID" value="NZ_NMQW01000002.1"/>
</dbReference>
<protein>
    <submittedName>
        <fullName evidence="9">ABC transporter permease</fullName>
    </submittedName>
</protein>
<gene>
    <name evidence="9" type="ORF">CF651_02395</name>
</gene>
<feature type="transmembrane region" description="Helical" evidence="7">
    <location>
        <begin position="219"/>
        <end position="238"/>
    </location>
</feature>
<name>A0A229UYE2_9BACL</name>
<evidence type="ECO:0000313" key="10">
    <source>
        <dbReference type="Proteomes" id="UP000215509"/>
    </source>
</evidence>
<dbReference type="InterPro" id="IPR035906">
    <property type="entry name" value="MetI-like_sf"/>
</dbReference>
<keyword evidence="6 7" id="KW-0472">Membrane</keyword>
<dbReference type="OrthoDB" id="9788108at2"/>
<dbReference type="GO" id="GO:0005886">
    <property type="term" value="C:plasma membrane"/>
    <property type="evidence" value="ECO:0007669"/>
    <property type="project" value="UniProtKB-SubCell"/>
</dbReference>
<dbReference type="InterPro" id="IPR000515">
    <property type="entry name" value="MetI-like"/>
</dbReference>
<keyword evidence="5 7" id="KW-1133">Transmembrane helix</keyword>
<evidence type="ECO:0000256" key="4">
    <source>
        <dbReference type="ARBA" id="ARBA00022692"/>
    </source>
</evidence>
<proteinExistence type="inferred from homology"/>
<evidence type="ECO:0000313" key="9">
    <source>
        <dbReference type="EMBL" id="OXM87969.1"/>
    </source>
</evidence>
<feature type="transmembrane region" description="Helical" evidence="7">
    <location>
        <begin position="112"/>
        <end position="130"/>
    </location>
</feature>
<dbReference type="SUPFAM" id="SSF161098">
    <property type="entry name" value="MetI-like"/>
    <property type="match status" value="1"/>
</dbReference>
<dbReference type="Gene3D" id="1.10.3720.10">
    <property type="entry name" value="MetI-like"/>
    <property type="match status" value="1"/>
</dbReference>
<organism evidence="9 10">
    <name type="scientific">Paenibacillus rigui</name>
    <dbReference type="NCBI Taxonomy" id="554312"/>
    <lineage>
        <taxon>Bacteria</taxon>
        <taxon>Bacillati</taxon>
        <taxon>Bacillota</taxon>
        <taxon>Bacilli</taxon>
        <taxon>Bacillales</taxon>
        <taxon>Paenibacillaceae</taxon>
        <taxon>Paenibacillus</taxon>
    </lineage>
</organism>
<dbReference type="Pfam" id="PF00528">
    <property type="entry name" value="BPD_transp_1"/>
    <property type="match status" value="1"/>
</dbReference>
<evidence type="ECO:0000256" key="3">
    <source>
        <dbReference type="ARBA" id="ARBA00022475"/>
    </source>
</evidence>
<evidence type="ECO:0000256" key="7">
    <source>
        <dbReference type="RuleBase" id="RU363032"/>
    </source>
</evidence>
<evidence type="ECO:0000256" key="1">
    <source>
        <dbReference type="ARBA" id="ARBA00004651"/>
    </source>
</evidence>
<feature type="transmembrane region" description="Helical" evidence="7">
    <location>
        <begin position="258"/>
        <end position="277"/>
    </location>
</feature>
<comment type="similarity">
    <text evidence="7">Belongs to the binding-protein-dependent transport system permease family.</text>
</comment>
<comment type="caution">
    <text evidence="9">The sequence shown here is derived from an EMBL/GenBank/DDBJ whole genome shotgun (WGS) entry which is preliminary data.</text>
</comment>
<accession>A0A229UYE2</accession>
<evidence type="ECO:0000256" key="6">
    <source>
        <dbReference type="ARBA" id="ARBA00023136"/>
    </source>
</evidence>
<sequence>MKKTLRLRSSLVEYLEGSLFIAPWFIGFLVFMAFPIGYSLFMSFQKVTITATKTTTQYVGLTHYRYILFENGSILYNDLLPFLRQALFMIPIIVLFALLIAIILNQKFAGRTFFRAIFFLPVILSTGEVVKEFLTQGEGDLAFMSKYNISGIIKANLSATWSGPLVGILDSFVLILWYSGVQILIFLGGRQTISNSAYEAARIDGAGPWETFWKITLPAMTPFIFLNLIYTVVDLFTFPTNPILQRVRDSEYGQYSALIWLYFLIISFFLAIIFIVFSRATKSQRQSD</sequence>
<keyword evidence="2 7" id="KW-0813">Transport</keyword>
<feature type="transmembrane region" description="Helical" evidence="7">
    <location>
        <begin position="21"/>
        <end position="41"/>
    </location>
</feature>
<dbReference type="AlphaFoldDB" id="A0A229UYE2"/>
<dbReference type="CDD" id="cd06261">
    <property type="entry name" value="TM_PBP2"/>
    <property type="match status" value="1"/>
</dbReference>
<keyword evidence="10" id="KW-1185">Reference proteome</keyword>
<dbReference type="PANTHER" id="PTHR43227:SF3">
    <property type="entry name" value="BINDING-PROTEIN-DEPENDENT TRANSPORT SYSTEMS INNER MEMBRANE COMPONENT"/>
    <property type="match status" value="1"/>
</dbReference>
<dbReference type="EMBL" id="NMQW01000002">
    <property type="protein sequence ID" value="OXM87969.1"/>
    <property type="molecule type" value="Genomic_DNA"/>
</dbReference>
<dbReference type="InterPro" id="IPR050809">
    <property type="entry name" value="UgpAE/MalFG_permease"/>
</dbReference>
<evidence type="ECO:0000259" key="8">
    <source>
        <dbReference type="PROSITE" id="PS50928"/>
    </source>
</evidence>
<keyword evidence="3" id="KW-1003">Cell membrane</keyword>
<comment type="subcellular location">
    <subcellularLocation>
        <location evidence="1 7">Cell membrane</location>
        <topology evidence="1 7">Multi-pass membrane protein</topology>
    </subcellularLocation>
</comment>
<keyword evidence="4 7" id="KW-0812">Transmembrane</keyword>
<dbReference type="PANTHER" id="PTHR43227">
    <property type="entry name" value="BLL4140 PROTEIN"/>
    <property type="match status" value="1"/>
</dbReference>
<evidence type="ECO:0000256" key="2">
    <source>
        <dbReference type="ARBA" id="ARBA00022448"/>
    </source>
</evidence>
<dbReference type="Proteomes" id="UP000215509">
    <property type="component" value="Unassembled WGS sequence"/>
</dbReference>
<reference evidence="9 10" key="1">
    <citation type="submission" date="2017-07" db="EMBL/GenBank/DDBJ databases">
        <title>Genome sequencing and assembly of Paenibacillus rigui.</title>
        <authorList>
            <person name="Mayilraj S."/>
        </authorList>
    </citation>
    <scope>NUCLEOTIDE SEQUENCE [LARGE SCALE GENOMIC DNA]</scope>
    <source>
        <strain evidence="9 10">JCM 16352</strain>
    </source>
</reference>
<evidence type="ECO:0000256" key="5">
    <source>
        <dbReference type="ARBA" id="ARBA00022989"/>
    </source>
</evidence>
<feature type="domain" description="ABC transmembrane type-1" evidence="8">
    <location>
        <begin position="79"/>
        <end position="281"/>
    </location>
</feature>